<gene>
    <name evidence="2" type="primary">pilW</name>
    <name evidence="2" type="ORF">Achr_9760</name>
</gene>
<evidence type="ECO:0000313" key="2">
    <source>
        <dbReference type="EMBL" id="AJE20458.1"/>
    </source>
</evidence>
<keyword evidence="1 2" id="KW-0812">Transmembrane</keyword>
<dbReference type="KEGG" id="acx:Achr_9760"/>
<evidence type="ECO:0000313" key="3">
    <source>
        <dbReference type="Proteomes" id="UP000068210"/>
    </source>
</evidence>
<name>A0A0C4WGX8_9GAMM</name>
<reference evidence="2 3" key="1">
    <citation type="journal article" date="2015" name="PLoS ONE">
        <title>Azotobacter Genomes: The Genome of Azotobacter chroococcum NCIMB 8003 (ATCC 4412).</title>
        <authorList>
            <person name="Robson R.L."/>
            <person name="Jones R."/>
            <person name="Robson R.M."/>
            <person name="Schwartz A."/>
            <person name="Richardson T.H."/>
        </authorList>
    </citation>
    <scope>NUCLEOTIDE SEQUENCE [LARGE SCALE GENOMIC DNA]</scope>
    <source>
        <strain evidence="2 3">NCIMB 8003</strain>
    </source>
</reference>
<dbReference type="HOGENOM" id="CLU_705249_0_0_6"/>
<accession>A0A0C4WGX8</accession>
<dbReference type="Pfam" id="PF16074">
    <property type="entry name" value="PilW"/>
    <property type="match status" value="1"/>
</dbReference>
<organism evidence="2 3">
    <name type="scientific">Azotobacter chroococcum NCIMB 8003</name>
    <dbReference type="NCBI Taxonomy" id="1328314"/>
    <lineage>
        <taxon>Bacteria</taxon>
        <taxon>Pseudomonadati</taxon>
        <taxon>Pseudomonadota</taxon>
        <taxon>Gammaproteobacteria</taxon>
        <taxon>Pseudomonadales</taxon>
        <taxon>Pseudomonadaceae</taxon>
        <taxon>Azotobacter</taxon>
    </lineage>
</organism>
<dbReference type="Proteomes" id="UP000068210">
    <property type="component" value="Chromosome"/>
</dbReference>
<protein>
    <submittedName>
        <fullName evidence="2">Type 4 pilus assembly transmembrane protein</fullName>
    </submittedName>
</protein>
<keyword evidence="1" id="KW-0472">Membrane</keyword>
<dbReference type="InterPro" id="IPR012902">
    <property type="entry name" value="N_methyl_site"/>
</dbReference>
<dbReference type="GO" id="GO:0043683">
    <property type="term" value="P:type IV pilus assembly"/>
    <property type="evidence" value="ECO:0007669"/>
    <property type="project" value="InterPro"/>
</dbReference>
<feature type="transmembrane region" description="Helical" evidence="1">
    <location>
        <begin position="26"/>
        <end position="48"/>
    </location>
</feature>
<dbReference type="RefSeq" id="WP_039802370.1">
    <property type="nucleotide sequence ID" value="NZ_CP010415.1"/>
</dbReference>
<proteinExistence type="predicted"/>
<dbReference type="EMBL" id="CP010415">
    <property type="protein sequence ID" value="AJE20458.1"/>
    <property type="molecule type" value="Genomic_DNA"/>
</dbReference>
<dbReference type="InterPro" id="IPR032092">
    <property type="entry name" value="PilW"/>
</dbReference>
<sequence length="391" mass="43111">MNKLLDRRRGTVRHVFIYSAQCGFNLIELMVASTIGLLIMTAVLTLFLNVSRTNDEMAKTNMLIENGRFAIQLLQNDIAHAGFWDTYIPDFDDLTLTTASPAEIPTGVHSPCLDYSSLTSAIRTNLLGVSVQVHDSLPPGCDSVITNRKSNTDILVVRHVETCIAGAAGCEVTVDGKLYFQASRCEDDPFSYVLDTSGHGLLKRGCKTDDFAPKRRFISHIYYIRDYSVTMGDGIPALMRSEVDLDSGKVKAKSAVALIEGIEEFRVELGVDRISDNGTDIIDTDSYKDPVNWENNDVLNRGDGVPDEFVHCESNPDSESYCSVDRLINVVAVKLHLLVRSLTSTAGYVDGKTYALGEQTITPAANDNSFKRHVFSTVVRLNNVSGRRETP</sequence>
<keyword evidence="1" id="KW-1133">Transmembrane helix</keyword>
<dbReference type="STRING" id="1328314.Achr_9760"/>
<keyword evidence="3" id="KW-1185">Reference proteome</keyword>
<evidence type="ECO:0000256" key="1">
    <source>
        <dbReference type="SAM" id="Phobius"/>
    </source>
</evidence>
<dbReference type="AlphaFoldDB" id="A0A0C4WGX8"/>
<dbReference type="NCBIfam" id="TIGR02532">
    <property type="entry name" value="IV_pilin_GFxxxE"/>
    <property type="match status" value="1"/>
</dbReference>